<comment type="caution">
    <text evidence="2">The sequence shown here is derived from an EMBL/GenBank/DDBJ whole genome shotgun (WGS) entry which is preliminary data.</text>
</comment>
<gene>
    <name evidence="2" type="ORF">J2X05_003804</name>
</gene>
<dbReference type="RefSeq" id="WP_310075437.1">
    <property type="nucleotide sequence ID" value="NZ_JAVDVX010000008.1"/>
</dbReference>
<dbReference type="Pfam" id="PF11158">
    <property type="entry name" value="DUF2938"/>
    <property type="match status" value="1"/>
</dbReference>
<proteinExistence type="predicted"/>
<sequence>MNSDIFYLAGAIFIGVGATAIMDLWAIVLRRAFNIQSLSFCLVGRWFSHMREGIFRHEKIGAAEKRTGECAIGWVAHYLIGIAYAFVLVLPASGAWLISPSLMPALALGIVTVIFPFFMMQPAFGLGIAAAKAPNPMQARAKSLMSHTVFGAGLYLSALVFSALMRAII</sequence>
<evidence type="ECO:0000313" key="3">
    <source>
        <dbReference type="Proteomes" id="UP001253595"/>
    </source>
</evidence>
<dbReference type="EMBL" id="JAVDVX010000008">
    <property type="protein sequence ID" value="MDR7091766.1"/>
    <property type="molecule type" value="Genomic_DNA"/>
</dbReference>
<accession>A0ABU1V2V6</accession>
<keyword evidence="1" id="KW-0472">Membrane</keyword>
<keyword evidence="3" id="KW-1185">Reference proteome</keyword>
<reference evidence="2 3" key="1">
    <citation type="submission" date="2023-07" db="EMBL/GenBank/DDBJ databases">
        <title>Sorghum-associated microbial communities from plants grown in Nebraska, USA.</title>
        <authorList>
            <person name="Schachtman D."/>
        </authorList>
    </citation>
    <scope>NUCLEOTIDE SEQUENCE [LARGE SCALE GENOMIC DNA]</scope>
    <source>
        <strain evidence="2 3">BE190</strain>
    </source>
</reference>
<feature type="transmembrane region" description="Helical" evidence="1">
    <location>
        <begin position="105"/>
        <end position="128"/>
    </location>
</feature>
<dbReference type="InterPro" id="IPR021329">
    <property type="entry name" value="DUF2938"/>
</dbReference>
<evidence type="ECO:0000256" key="1">
    <source>
        <dbReference type="SAM" id="Phobius"/>
    </source>
</evidence>
<feature type="transmembrane region" description="Helical" evidence="1">
    <location>
        <begin position="149"/>
        <end position="168"/>
    </location>
</feature>
<protein>
    <recommendedName>
        <fullName evidence="4">DUF2938 domain-containing protein</fullName>
    </recommendedName>
</protein>
<feature type="transmembrane region" description="Helical" evidence="1">
    <location>
        <begin position="6"/>
        <end position="29"/>
    </location>
</feature>
<evidence type="ECO:0008006" key="4">
    <source>
        <dbReference type="Google" id="ProtNLM"/>
    </source>
</evidence>
<dbReference type="Proteomes" id="UP001253595">
    <property type="component" value="Unassembled WGS sequence"/>
</dbReference>
<name>A0ABU1V2V6_9GAMM</name>
<keyword evidence="1" id="KW-0812">Transmembrane</keyword>
<feature type="transmembrane region" description="Helical" evidence="1">
    <location>
        <begin position="75"/>
        <end position="99"/>
    </location>
</feature>
<evidence type="ECO:0000313" key="2">
    <source>
        <dbReference type="EMBL" id="MDR7091766.1"/>
    </source>
</evidence>
<organism evidence="2 3">
    <name type="scientific">Cellvibrio fibrivorans</name>
    <dbReference type="NCBI Taxonomy" id="126350"/>
    <lineage>
        <taxon>Bacteria</taxon>
        <taxon>Pseudomonadati</taxon>
        <taxon>Pseudomonadota</taxon>
        <taxon>Gammaproteobacteria</taxon>
        <taxon>Cellvibrionales</taxon>
        <taxon>Cellvibrionaceae</taxon>
        <taxon>Cellvibrio</taxon>
    </lineage>
</organism>
<keyword evidence="1" id="KW-1133">Transmembrane helix</keyword>